<evidence type="ECO:0000313" key="1">
    <source>
        <dbReference type="EMBL" id="KAH3879741.1"/>
    </source>
</evidence>
<dbReference type="EMBL" id="JAIWYP010000001">
    <property type="protein sequence ID" value="KAH3879741.1"/>
    <property type="molecule type" value="Genomic_DNA"/>
</dbReference>
<accession>A0A9D4MNT5</accession>
<protein>
    <submittedName>
        <fullName evidence="1">Uncharacterized protein</fullName>
    </submittedName>
</protein>
<sequence length="68" mass="7377">MTDHNSAHLRTKPQLSRQSVIGLHATAAVIDINLILPDKTWLVILDLTTTPGTITSTQARSVEVQCLA</sequence>
<organism evidence="1 2">
    <name type="scientific">Dreissena polymorpha</name>
    <name type="common">Zebra mussel</name>
    <name type="synonym">Mytilus polymorpha</name>
    <dbReference type="NCBI Taxonomy" id="45954"/>
    <lineage>
        <taxon>Eukaryota</taxon>
        <taxon>Metazoa</taxon>
        <taxon>Spiralia</taxon>
        <taxon>Lophotrochozoa</taxon>
        <taxon>Mollusca</taxon>
        <taxon>Bivalvia</taxon>
        <taxon>Autobranchia</taxon>
        <taxon>Heteroconchia</taxon>
        <taxon>Euheterodonta</taxon>
        <taxon>Imparidentia</taxon>
        <taxon>Neoheterodontei</taxon>
        <taxon>Myida</taxon>
        <taxon>Dreissenoidea</taxon>
        <taxon>Dreissenidae</taxon>
        <taxon>Dreissena</taxon>
    </lineage>
</organism>
<reference evidence="1" key="2">
    <citation type="submission" date="2020-11" db="EMBL/GenBank/DDBJ databases">
        <authorList>
            <person name="McCartney M.A."/>
            <person name="Auch B."/>
            <person name="Kono T."/>
            <person name="Mallez S."/>
            <person name="Becker A."/>
            <person name="Gohl D.M."/>
            <person name="Silverstein K.A.T."/>
            <person name="Koren S."/>
            <person name="Bechman K.B."/>
            <person name="Herman A."/>
            <person name="Abrahante J.E."/>
            <person name="Garbe J."/>
        </authorList>
    </citation>
    <scope>NUCLEOTIDE SEQUENCE</scope>
    <source>
        <strain evidence="1">Duluth1</strain>
        <tissue evidence="1">Whole animal</tissue>
    </source>
</reference>
<name>A0A9D4MNT5_DREPO</name>
<dbReference type="AlphaFoldDB" id="A0A9D4MNT5"/>
<comment type="caution">
    <text evidence="1">The sequence shown here is derived from an EMBL/GenBank/DDBJ whole genome shotgun (WGS) entry which is preliminary data.</text>
</comment>
<reference evidence="1" key="1">
    <citation type="journal article" date="2019" name="bioRxiv">
        <title>The Genome of the Zebra Mussel, Dreissena polymorpha: A Resource for Invasive Species Research.</title>
        <authorList>
            <person name="McCartney M.A."/>
            <person name="Auch B."/>
            <person name="Kono T."/>
            <person name="Mallez S."/>
            <person name="Zhang Y."/>
            <person name="Obille A."/>
            <person name="Becker A."/>
            <person name="Abrahante J.E."/>
            <person name="Garbe J."/>
            <person name="Badalamenti J.P."/>
            <person name="Herman A."/>
            <person name="Mangelson H."/>
            <person name="Liachko I."/>
            <person name="Sullivan S."/>
            <person name="Sone E.D."/>
            <person name="Koren S."/>
            <person name="Silverstein K.A.T."/>
            <person name="Beckman K.B."/>
            <person name="Gohl D.M."/>
        </authorList>
    </citation>
    <scope>NUCLEOTIDE SEQUENCE</scope>
    <source>
        <strain evidence="1">Duluth1</strain>
        <tissue evidence="1">Whole animal</tissue>
    </source>
</reference>
<proteinExistence type="predicted"/>
<evidence type="ECO:0000313" key="2">
    <source>
        <dbReference type="Proteomes" id="UP000828390"/>
    </source>
</evidence>
<keyword evidence="2" id="KW-1185">Reference proteome</keyword>
<dbReference type="Proteomes" id="UP000828390">
    <property type="component" value="Unassembled WGS sequence"/>
</dbReference>
<gene>
    <name evidence="1" type="ORF">DPMN_003647</name>
</gene>